<dbReference type="PANTHER" id="PTHR43376:SF1">
    <property type="entry name" value="OLIGOPEPTIDE TRANSPORT SYSTEM PERMEASE PROTEIN"/>
    <property type="match status" value="1"/>
</dbReference>
<gene>
    <name evidence="7" type="ORF">DSCO28_26790</name>
</gene>
<organism evidence="7 8">
    <name type="scientific">Desulfosarcina ovata subsp. sediminis</name>
    <dbReference type="NCBI Taxonomy" id="885957"/>
    <lineage>
        <taxon>Bacteria</taxon>
        <taxon>Pseudomonadati</taxon>
        <taxon>Thermodesulfobacteriota</taxon>
        <taxon>Desulfobacteria</taxon>
        <taxon>Desulfobacterales</taxon>
        <taxon>Desulfosarcinaceae</taxon>
        <taxon>Desulfosarcina</taxon>
    </lineage>
</organism>
<evidence type="ECO:0000313" key="8">
    <source>
        <dbReference type="Proteomes" id="UP000425960"/>
    </source>
</evidence>
<accession>A0A5K7ZRM2</accession>
<dbReference type="Gene3D" id="1.10.3720.10">
    <property type="entry name" value="MetI-like"/>
    <property type="match status" value="1"/>
</dbReference>
<dbReference type="Pfam" id="PF00528">
    <property type="entry name" value="BPD_transp_1"/>
    <property type="match status" value="1"/>
</dbReference>
<comment type="similarity">
    <text evidence="5">Belongs to the binding-protein-dependent transport system permease family.</text>
</comment>
<feature type="transmembrane region" description="Helical" evidence="5">
    <location>
        <begin position="12"/>
        <end position="31"/>
    </location>
</feature>
<evidence type="ECO:0000256" key="2">
    <source>
        <dbReference type="ARBA" id="ARBA00022692"/>
    </source>
</evidence>
<dbReference type="AlphaFoldDB" id="A0A5K7ZRM2"/>
<evidence type="ECO:0000313" key="7">
    <source>
        <dbReference type="EMBL" id="BBO82113.1"/>
    </source>
</evidence>
<feature type="transmembrane region" description="Helical" evidence="5">
    <location>
        <begin position="136"/>
        <end position="160"/>
    </location>
</feature>
<dbReference type="PROSITE" id="PS50928">
    <property type="entry name" value="ABC_TM1"/>
    <property type="match status" value="1"/>
</dbReference>
<reference evidence="7 8" key="1">
    <citation type="submission" date="2019-11" db="EMBL/GenBank/DDBJ databases">
        <title>Comparative genomics of hydrocarbon-degrading Desulfosarcina strains.</title>
        <authorList>
            <person name="Watanabe M."/>
            <person name="Kojima H."/>
            <person name="Fukui M."/>
        </authorList>
    </citation>
    <scope>NUCLEOTIDE SEQUENCE [LARGE SCALE GENOMIC DNA]</scope>
    <source>
        <strain evidence="7 8">28bB2T</strain>
    </source>
</reference>
<feature type="transmembrane region" description="Helical" evidence="5">
    <location>
        <begin position="245"/>
        <end position="271"/>
    </location>
</feature>
<evidence type="ECO:0000256" key="5">
    <source>
        <dbReference type="RuleBase" id="RU363032"/>
    </source>
</evidence>
<sequence>MDNDYLLSRGISSLLALAVGITLSFCLLHAMPGSYVDYLLDMAPGGRFMAIDPGMIGRQFELDRSILVRYIDYVTDIFRGDWGVSFAYARPVGQLIAEKLLWSLALLLPAKALSLMIGIVVGSYSGWYTEKKRDFFLLFGALFINAVPAYIWAILSILVFGYGMNLFPLGGFAGIGALSGGWRVMDLAHHAILPFLTLSLCSAPNTYYLVRNTLVLAVNADYIVTARAAGIGEMRLLFRHCLPNALLPVVTFIPMQIAHLMTGSVFIESVFSWPGIGLLTYEAIRSRDLPILQGVFLLFTAAVVVGNLLADLSYGRIDPRVQQGV</sequence>
<dbReference type="SUPFAM" id="SSF161098">
    <property type="entry name" value="MetI-like"/>
    <property type="match status" value="1"/>
</dbReference>
<evidence type="ECO:0000256" key="4">
    <source>
        <dbReference type="ARBA" id="ARBA00023136"/>
    </source>
</evidence>
<dbReference type="GO" id="GO:0055085">
    <property type="term" value="P:transmembrane transport"/>
    <property type="evidence" value="ECO:0007669"/>
    <property type="project" value="InterPro"/>
</dbReference>
<keyword evidence="2 5" id="KW-0812">Transmembrane</keyword>
<comment type="subcellular location">
    <subcellularLocation>
        <location evidence="1 5">Cell membrane</location>
        <topology evidence="1 5">Multi-pass membrane protein</topology>
    </subcellularLocation>
</comment>
<dbReference type="Proteomes" id="UP000425960">
    <property type="component" value="Chromosome"/>
</dbReference>
<feature type="transmembrane region" description="Helical" evidence="5">
    <location>
        <begin position="100"/>
        <end position="124"/>
    </location>
</feature>
<dbReference type="GO" id="GO:0005886">
    <property type="term" value="C:plasma membrane"/>
    <property type="evidence" value="ECO:0007669"/>
    <property type="project" value="UniProtKB-SubCell"/>
</dbReference>
<name>A0A5K7ZRM2_9BACT</name>
<evidence type="ECO:0000259" key="6">
    <source>
        <dbReference type="PROSITE" id="PS50928"/>
    </source>
</evidence>
<dbReference type="PANTHER" id="PTHR43376">
    <property type="entry name" value="OLIGOPEPTIDE TRANSPORT SYSTEM PERMEASE PROTEIN"/>
    <property type="match status" value="1"/>
</dbReference>
<dbReference type="InterPro" id="IPR000515">
    <property type="entry name" value="MetI-like"/>
</dbReference>
<dbReference type="RefSeq" id="WP_155322656.1">
    <property type="nucleotide sequence ID" value="NZ_AP021876.1"/>
</dbReference>
<dbReference type="KEGG" id="dov:DSCO28_26790"/>
<keyword evidence="3 5" id="KW-1133">Transmembrane helix</keyword>
<evidence type="ECO:0000256" key="1">
    <source>
        <dbReference type="ARBA" id="ARBA00004651"/>
    </source>
</evidence>
<feature type="domain" description="ABC transmembrane type-1" evidence="6">
    <location>
        <begin position="100"/>
        <end position="310"/>
    </location>
</feature>
<keyword evidence="5" id="KW-0813">Transport</keyword>
<feature type="transmembrane region" description="Helical" evidence="5">
    <location>
        <begin position="166"/>
        <end position="184"/>
    </location>
</feature>
<evidence type="ECO:0000256" key="3">
    <source>
        <dbReference type="ARBA" id="ARBA00022989"/>
    </source>
</evidence>
<dbReference type="CDD" id="cd06261">
    <property type="entry name" value="TM_PBP2"/>
    <property type="match status" value="1"/>
</dbReference>
<dbReference type="InterPro" id="IPR035906">
    <property type="entry name" value="MetI-like_sf"/>
</dbReference>
<feature type="transmembrane region" description="Helical" evidence="5">
    <location>
        <begin position="291"/>
        <end position="310"/>
    </location>
</feature>
<proteinExistence type="inferred from homology"/>
<dbReference type="EMBL" id="AP021876">
    <property type="protein sequence ID" value="BBO82113.1"/>
    <property type="molecule type" value="Genomic_DNA"/>
</dbReference>
<protein>
    <submittedName>
        <fullName evidence="7">Glutathione ABC transporter permease</fullName>
    </submittedName>
</protein>
<keyword evidence="4 5" id="KW-0472">Membrane</keyword>